<protein>
    <recommendedName>
        <fullName evidence="7">Peptidase M20 dimerisation domain-containing protein</fullName>
    </recommendedName>
</protein>
<keyword evidence="3" id="KW-0479">Metal-binding</keyword>
<evidence type="ECO:0000256" key="5">
    <source>
        <dbReference type="ARBA" id="ARBA00022833"/>
    </source>
</evidence>
<dbReference type="GO" id="GO:0046872">
    <property type="term" value="F:metal ion binding"/>
    <property type="evidence" value="ECO:0007669"/>
    <property type="project" value="UniProtKB-KW"/>
</dbReference>
<accession>A0AAN6JKU4</accession>
<evidence type="ECO:0000259" key="7">
    <source>
        <dbReference type="Pfam" id="PF07687"/>
    </source>
</evidence>
<keyword evidence="6" id="KW-0812">Transmembrane</keyword>
<keyword evidence="2" id="KW-0645">Protease</keyword>
<dbReference type="PANTHER" id="PTHR45962">
    <property type="entry name" value="N-FATTY-ACYL-AMINO ACID SYNTHASE/HYDROLASE PM20D1"/>
    <property type="match status" value="1"/>
</dbReference>
<dbReference type="SUPFAM" id="SSF53187">
    <property type="entry name" value="Zn-dependent exopeptidases"/>
    <property type="match status" value="1"/>
</dbReference>
<dbReference type="Gene3D" id="1.10.150.900">
    <property type="match status" value="1"/>
</dbReference>
<keyword evidence="6" id="KW-0472">Membrane</keyword>
<dbReference type="GO" id="GO:0051603">
    <property type="term" value="P:proteolysis involved in protein catabolic process"/>
    <property type="evidence" value="ECO:0007669"/>
    <property type="project" value="TreeGrafter"/>
</dbReference>
<keyword evidence="4" id="KW-0378">Hydrolase</keyword>
<evidence type="ECO:0000313" key="9">
    <source>
        <dbReference type="Proteomes" id="UP001176521"/>
    </source>
</evidence>
<dbReference type="EMBL" id="JAPDMQ010000137">
    <property type="protein sequence ID" value="KAK0533437.1"/>
    <property type="molecule type" value="Genomic_DNA"/>
</dbReference>
<dbReference type="Pfam" id="PF07687">
    <property type="entry name" value="M20_dimer"/>
    <property type="match status" value="1"/>
</dbReference>
<dbReference type="Proteomes" id="UP001176521">
    <property type="component" value="Unassembled WGS sequence"/>
</dbReference>
<evidence type="ECO:0000256" key="1">
    <source>
        <dbReference type="ARBA" id="ARBA00006247"/>
    </source>
</evidence>
<evidence type="ECO:0000256" key="2">
    <source>
        <dbReference type="ARBA" id="ARBA00022670"/>
    </source>
</evidence>
<dbReference type="GO" id="GO:0000328">
    <property type="term" value="C:fungal-type vacuole lumen"/>
    <property type="evidence" value="ECO:0007669"/>
    <property type="project" value="TreeGrafter"/>
</dbReference>
<dbReference type="PANTHER" id="PTHR45962:SF1">
    <property type="entry name" value="N-FATTY-ACYL-AMINO ACID SYNTHASE_HYDROLASE PM20D1"/>
    <property type="match status" value="1"/>
</dbReference>
<evidence type="ECO:0000256" key="3">
    <source>
        <dbReference type="ARBA" id="ARBA00022723"/>
    </source>
</evidence>
<dbReference type="Gene3D" id="3.30.70.360">
    <property type="match status" value="1"/>
</dbReference>
<dbReference type="Gene3D" id="3.40.630.10">
    <property type="entry name" value="Zn peptidases"/>
    <property type="match status" value="1"/>
</dbReference>
<keyword evidence="6" id="KW-1133">Transmembrane helix</keyword>
<organism evidence="8 9">
    <name type="scientific">Tilletia horrida</name>
    <dbReference type="NCBI Taxonomy" id="155126"/>
    <lineage>
        <taxon>Eukaryota</taxon>
        <taxon>Fungi</taxon>
        <taxon>Dikarya</taxon>
        <taxon>Basidiomycota</taxon>
        <taxon>Ustilaginomycotina</taxon>
        <taxon>Exobasidiomycetes</taxon>
        <taxon>Tilletiales</taxon>
        <taxon>Tilletiaceae</taxon>
        <taxon>Tilletia</taxon>
    </lineage>
</organism>
<keyword evidence="9" id="KW-1185">Reference proteome</keyword>
<proteinExistence type="inferred from homology"/>
<comment type="caution">
    <text evidence="8">The sequence shown here is derived from an EMBL/GenBank/DDBJ whole genome shotgun (WGS) entry which is preliminary data.</text>
</comment>
<sequence length="694" mass="75971">MVLADDLVYLEKGDWPRHRELKHRANRAARCAALDRKHSRRQCTPLCVKLLGWAFLITSIGLLFISIAHPRALEDLHAAAGEHASDLWDDLTSAFSGADDLTEPDLCPQQPALKLKESTFTFNEPSLELQASRLSGAVQVDTSVQDEYPPFDENPQLWKGLFDPLADYFERTFPLTHAHDSPVTREKVGGVGLLYTWPGSDKSLKPLILAAHQDVVPVDPQTVDQWIHPPFSGFFDEKTGLVWGRGASDDKSNLVAVLTAVESLLAARDADGNPWVPKRTIVLSFGADEEASGRVAGDLAKHLVDVYGHKGAFMLVDEGGPVIAAEESPFKRTLAVVATAEKGYLDARITVHAPGGHSSMPPDHTAIGHLSSLITLIEKRPYTTHLNTENPAFTMLTCLATSDGVDAKLKQAVKELRKALRKQAKSARDKRRVERLKRKVLELSPTEIAESFGTSQAVDLISGGVKVNALPEEATAVINHRIDTDSSVADIRERIAATLLPYAREHNIELDAWGNSTLSFKPKHKDAKPSFEGEQEQMVMVAPSFQSAMHTKRSTWSYLRNTTNPAAAMQRASSSKKGTAALRIVLSDAFDSALEPAPPTPLQGEGSEPWELLQGVIRGAYEDIVVVPDLMGGNTDTKSYWNLTDAIFRFSPGSPDPTPGGLEDGIHTVNEFTAADGLVWGWRLWIKLIRAVAE</sequence>
<dbReference type="AlphaFoldDB" id="A0AAN6JKU4"/>
<dbReference type="InterPro" id="IPR047177">
    <property type="entry name" value="Pept_M20A"/>
</dbReference>
<reference evidence="8" key="1">
    <citation type="journal article" date="2023" name="PhytoFront">
        <title>Draft Genome Resources of Seven Strains of Tilletia horrida, Causal Agent of Kernel Smut of Rice.</title>
        <authorList>
            <person name="Khanal S."/>
            <person name="Antony Babu S."/>
            <person name="Zhou X.G."/>
        </authorList>
    </citation>
    <scope>NUCLEOTIDE SEQUENCE</scope>
    <source>
        <strain evidence="8">TX3</strain>
    </source>
</reference>
<dbReference type="InterPro" id="IPR011650">
    <property type="entry name" value="Peptidase_M20_dimer"/>
</dbReference>
<dbReference type="GO" id="GO:0004180">
    <property type="term" value="F:carboxypeptidase activity"/>
    <property type="evidence" value="ECO:0007669"/>
    <property type="project" value="TreeGrafter"/>
</dbReference>
<feature type="domain" description="Peptidase M20 dimerisation" evidence="7">
    <location>
        <begin position="339"/>
        <end position="502"/>
    </location>
</feature>
<feature type="transmembrane region" description="Helical" evidence="6">
    <location>
        <begin position="46"/>
        <end position="68"/>
    </location>
</feature>
<dbReference type="InterPro" id="IPR002933">
    <property type="entry name" value="Peptidase_M20"/>
</dbReference>
<gene>
    <name evidence="8" type="ORF">OC842_002978</name>
</gene>
<dbReference type="SUPFAM" id="SSF55031">
    <property type="entry name" value="Bacterial exopeptidase dimerisation domain"/>
    <property type="match status" value="1"/>
</dbReference>
<keyword evidence="5" id="KW-0862">Zinc</keyword>
<evidence type="ECO:0000313" key="8">
    <source>
        <dbReference type="EMBL" id="KAK0533437.1"/>
    </source>
</evidence>
<evidence type="ECO:0000256" key="4">
    <source>
        <dbReference type="ARBA" id="ARBA00022801"/>
    </source>
</evidence>
<comment type="similarity">
    <text evidence="1">Belongs to the peptidase M20A family.</text>
</comment>
<dbReference type="Pfam" id="PF01546">
    <property type="entry name" value="Peptidase_M20"/>
    <property type="match status" value="1"/>
</dbReference>
<dbReference type="InterPro" id="IPR036264">
    <property type="entry name" value="Bact_exopeptidase_dim_dom"/>
</dbReference>
<evidence type="ECO:0000256" key="6">
    <source>
        <dbReference type="SAM" id="Phobius"/>
    </source>
</evidence>
<name>A0AAN6JKU4_9BASI</name>